<dbReference type="RefSeq" id="XP_003669885.1">
    <property type="nucleotide sequence ID" value="XM_003669837.1"/>
</dbReference>
<dbReference type="OMA" id="QRPLPIM"/>
<dbReference type="Proteomes" id="UP000000689">
    <property type="component" value="Chromosome 4"/>
</dbReference>
<dbReference type="GO" id="GO:0003677">
    <property type="term" value="F:DNA binding"/>
    <property type="evidence" value="ECO:0007669"/>
    <property type="project" value="UniProtKB-KW"/>
</dbReference>
<evidence type="ECO:0000256" key="3">
    <source>
        <dbReference type="ARBA" id="ARBA00023125"/>
    </source>
</evidence>
<dbReference type="GO" id="GO:0007064">
    <property type="term" value="P:mitotic sister chromatid cohesion"/>
    <property type="evidence" value="ECO:0007669"/>
    <property type="project" value="EnsemblFungi"/>
</dbReference>
<keyword evidence="4" id="KW-0539">Nucleus</keyword>
<dbReference type="STRING" id="1071378.G0WA31"/>
<sequence>MPAVEITTSHLQTLLHETQDGARQITIPTPLGHTMLEIQGDLEMPKTVPTDAPDSRYSKYNDGEIDIVRFGLLNLDQEKKLATLFIGTKQRLLGKIVKLDTPLGLLKFDNSSKKVQLVDVINYKIIFSDRPLPIH</sequence>
<dbReference type="PANTHER" id="PTHR28605">
    <property type="entry name" value="CTF8, CHROMOSOME TRANSMISSION FIDELITY FACTOR 8 HOMOLOG (S. CEREVISIAE)"/>
    <property type="match status" value="1"/>
</dbReference>
<keyword evidence="5" id="KW-0131">Cell cycle</keyword>
<dbReference type="EMBL" id="HE580270">
    <property type="protein sequence ID" value="CCD24642.1"/>
    <property type="molecule type" value="Genomic_DNA"/>
</dbReference>
<evidence type="ECO:0000256" key="1">
    <source>
        <dbReference type="ARBA" id="ARBA00004123"/>
    </source>
</evidence>
<dbReference type="GO" id="GO:0035753">
    <property type="term" value="P:maintenance of DNA trinucleotide repeats"/>
    <property type="evidence" value="ECO:0007669"/>
    <property type="project" value="EnsemblFungi"/>
</dbReference>
<keyword evidence="2" id="KW-0235">DNA replication</keyword>
<dbReference type="GO" id="GO:0031390">
    <property type="term" value="C:Ctf18 RFC-like complex"/>
    <property type="evidence" value="ECO:0007669"/>
    <property type="project" value="EnsemblFungi"/>
</dbReference>
<keyword evidence="8" id="KW-1185">Reference proteome</keyword>
<dbReference type="HOGENOM" id="CLU_090690_1_0_1"/>
<dbReference type="InterPro" id="IPR018607">
    <property type="entry name" value="Ctf8"/>
</dbReference>
<evidence type="ECO:0000313" key="7">
    <source>
        <dbReference type="EMBL" id="CCD24642.1"/>
    </source>
</evidence>
<organism evidence="7 8">
    <name type="scientific">Naumovozyma dairenensis (strain ATCC 10597 / BCRC 20456 / CBS 421 / NBRC 0211 / NRRL Y-12639)</name>
    <name type="common">Saccharomyces dairenensis</name>
    <dbReference type="NCBI Taxonomy" id="1071378"/>
    <lineage>
        <taxon>Eukaryota</taxon>
        <taxon>Fungi</taxon>
        <taxon>Dikarya</taxon>
        <taxon>Ascomycota</taxon>
        <taxon>Saccharomycotina</taxon>
        <taxon>Saccharomycetes</taxon>
        <taxon>Saccharomycetales</taxon>
        <taxon>Saccharomycetaceae</taxon>
        <taxon>Naumovozyma</taxon>
    </lineage>
</organism>
<dbReference type="GO" id="GO:0034398">
    <property type="term" value="P:telomere tethering at nuclear periphery"/>
    <property type="evidence" value="ECO:0007669"/>
    <property type="project" value="EnsemblFungi"/>
</dbReference>
<comment type="similarity">
    <text evidence="6">Belongs to the CTF8 family.</text>
</comment>
<evidence type="ECO:0008006" key="9">
    <source>
        <dbReference type="Google" id="ProtNLM"/>
    </source>
</evidence>
<accession>G0WA31</accession>
<dbReference type="KEGG" id="ndi:NDAI_0D03280"/>
<dbReference type="AlphaFoldDB" id="G0WA31"/>
<comment type="subcellular location">
    <subcellularLocation>
        <location evidence="1">Nucleus</location>
    </subcellularLocation>
</comment>
<evidence type="ECO:0000313" key="8">
    <source>
        <dbReference type="Proteomes" id="UP000000689"/>
    </source>
</evidence>
<dbReference type="eggNOG" id="KOG4487">
    <property type="taxonomic scope" value="Eukaryota"/>
</dbReference>
<name>G0WA31_NAUDC</name>
<dbReference type="OrthoDB" id="121932at2759"/>
<evidence type="ECO:0000256" key="2">
    <source>
        <dbReference type="ARBA" id="ARBA00022705"/>
    </source>
</evidence>
<evidence type="ECO:0000256" key="5">
    <source>
        <dbReference type="ARBA" id="ARBA00023306"/>
    </source>
</evidence>
<dbReference type="GO" id="GO:0006260">
    <property type="term" value="P:DNA replication"/>
    <property type="evidence" value="ECO:0007669"/>
    <property type="project" value="UniProtKB-KW"/>
</dbReference>
<dbReference type="PANTHER" id="PTHR28605:SF1">
    <property type="entry name" value="CHROMOSOME TRANSMISSION FIDELITY FACTOR 8"/>
    <property type="match status" value="1"/>
</dbReference>
<keyword evidence="3" id="KW-0238">DNA-binding</keyword>
<gene>
    <name evidence="7" type="primary">NDAI0D03280</name>
    <name evidence="7" type="ordered locus">NDAI_0D03280</name>
</gene>
<reference evidence="7 8" key="1">
    <citation type="journal article" date="2011" name="Proc. Natl. Acad. Sci. U.S.A.">
        <title>Evolutionary erosion of yeast sex chromosomes by mating-type switching accidents.</title>
        <authorList>
            <person name="Gordon J.L."/>
            <person name="Armisen D."/>
            <person name="Proux-Wera E."/>
            <person name="Oheigeartaigh S.S."/>
            <person name="Byrne K.P."/>
            <person name="Wolfe K.H."/>
        </authorList>
    </citation>
    <scope>NUCLEOTIDE SEQUENCE [LARGE SCALE GENOMIC DNA]</scope>
    <source>
        <strain evidence="8">ATCC 10597 / BCRC 20456 / CBS 421 / NBRC 0211 / NRRL Y-12639</strain>
    </source>
</reference>
<dbReference type="Pfam" id="PF09696">
    <property type="entry name" value="Ctf8"/>
    <property type="match status" value="1"/>
</dbReference>
<proteinExistence type="inferred from homology"/>
<protein>
    <recommendedName>
        <fullName evidence="9">Chromosome transmission fidelity protein 8</fullName>
    </recommendedName>
</protein>
<evidence type="ECO:0000256" key="4">
    <source>
        <dbReference type="ARBA" id="ARBA00023242"/>
    </source>
</evidence>
<evidence type="ECO:0000256" key="6">
    <source>
        <dbReference type="ARBA" id="ARBA00038447"/>
    </source>
</evidence>
<dbReference type="GeneID" id="11495299"/>